<dbReference type="InterPro" id="IPR015421">
    <property type="entry name" value="PyrdxlP-dep_Trfase_major"/>
</dbReference>
<keyword evidence="4" id="KW-1185">Reference proteome</keyword>
<evidence type="ECO:0000313" key="3">
    <source>
        <dbReference type="EMBL" id="SEN09276.1"/>
    </source>
</evidence>
<dbReference type="RefSeq" id="WP_162277662.1">
    <property type="nucleotide sequence ID" value="NZ_FOBB01000008.1"/>
</dbReference>
<dbReference type="Gene3D" id="3.90.1150.10">
    <property type="entry name" value="Aspartate Aminotransferase, domain 1"/>
    <property type="match status" value="1"/>
</dbReference>
<protein>
    <submittedName>
        <fullName evidence="3">Selenocysteine lyase/Cysteine desulfurase</fullName>
    </submittedName>
</protein>
<name>A0A1H8DQ01_9BACT</name>
<dbReference type="GO" id="GO:0016829">
    <property type="term" value="F:lyase activity"/>
    <property type="evidence" value="ECO:0007669"/>
    <property type="project" value="UniProtKB-KW"/>
</dbReference>
<dbReference type="SUPFAM" id="SSF53383">
    <property type="entry name" value="PLP-dependent transferases"/>
    <property type="match status" value="1"/>
</dbReference>
<dbReference type="EMBL" id="FOBB01000008">
    <property type="protein sequence ID" value="SEN09276.1"/>
    <property type="molecule type" value="Genomic_DNA"/>
</dbReference>
<organism evidence="3 4">
    <name type="scientific">Chitinophaga rupis</name>
    <dbReference type="NCBI Taxonomy" id="573321"/>
    <lineage>
        <taxon>Bacteria</taxon>
        <taxon>Pseudomonadati</taxon>
        <taxon>Bacteroidota</taxon>
        <taxon>Chitinophagia</taxon>
        <taxon>Chitinophagales</taxon>
        <taxon>Chitinophagaceae</taxon>
        <taxon>Chitinophaga</taxon>
    </lineage>
</organism>
<evidence type="ECO:0000313" key="4">
    <source>
        <dbReference type="Proteomes" id="UP000198984"/>
    </source>
</evidence>
<dbReference type="PANTHER" id="PTHR43586">
    <property type="entry name" value="CYSTEINE DESULFURASE"/>
    <property type="match status" value="1"/>
</dbReference>
<dbReference type="InterPro" id="IPR015424">
    <property type="entry name" value="PyrdxlP-dep_Trfase"/>
</dbReference>
<proteinExistence type="predicted"/>
<evidence type="ECO:0000256" key="1">
    <source>
        <dbReference type="ARBA" id="ARBA00022898"/>
    </source>
</evidence>
<dbReference type="InterPro" id="IPR015422">
    <property type="entry name" value="PyrdxlP-dep_Trfase_small"/>
</dbReference>
<keyword evidence="1" id="KW-0663">Pyridoxal phosphate</keyword>
<keyword evidence="3" id="KW-0456">Lyase</keyword>
<dbReference type="STRING" id="573321.SAMN04488505_10867"/>
<dbReference type="Gene3D" id="3.40.640.10">
    <property type="entry name" value="Type I PLP-dependent aspartate aminotransferase-like (Major domain)"/>
    <property type="match status" value="1"/>
</dbReference>
<dbReference type="OrthoDB" id="513408at2"/>
<gene>
    <name evidence="3" type="ORF">SAMN04488505_10867</name>
</gene>
<dbReference type="InterPro" id="IPR000192">
    <property type="entry name" value="Aminotrans_V_dom"/>
</dbReference>
<reference evidence="3 4" key="1">
    <citation type="submission" date="2016-10" db="EMBL/GenBank/DDBJ databases">
        <authorList>
            <person name="de Groot N.N."/>
        </authorList>
    </citation>
    <scope>NUCLEOTIDE SEQUENCE [LARGE SCALE GENOMIC DNA]</scope>
    <source>
        <strain evidence="3 4">DSM 21039</strain>
    </source>
</reference>
<dbReference type="AlphaFoldDB" id="A0A1H8DQ01"/>
<sequence>MFQKTSFDIPAGITFLNCANMSPQLKAATDKGINALHKKQHPWVYQAADWFNEPEQLRVAAAKIFQTAADNVALVPSVSYGMAAAARNMQIAAGKSIVLLDREFPSNYYVWQQLAQAQQLHIKTVTRTIGENWTNAVLAAIDEQTGLVALPQCHWTDGALLHLDVISKKTHALGIPLVLDLSQSLGAYPINIDEIAPDFAVCAGYKWMLGPYGLGYLYVNPSWHEKGIPLEYSWLTRKGSEDFTQLVNYTEHYKPGAHRFDMGEYSQLNLAPIALAAVEQLNEWGVQPIHNYLSTLTNSIPALSKQLPFVQCEDIEYAGHMRGITIPDAGCLQAIRKALPENNIHVSFRGNAIRIAPHVYNDQQDINRLFECLGNIQSTVR</sequence>
<accession>A0A1H8DQ01</accession>
<dbReference type="PANTHER" id="PTHR43586:SF15">
    <property type="entry name" value="BLR3095 PROTEIN"/>
    <property type="match status" value="1"/>
</dbReference>
<evidence type="ECO:0000259" key="2">
    <source>
        <dbReference type="Pfam" id="PF00266"/>
    </source>
</evidence>
<feature type="domain" description="Aminotransferase class V" evidence="2">
    <location>
        <begin position="53"/>
        <end position="351"/>
    </location>
</feature>
<dbReference type="Pfam" id="PF00266">
    <property type="entry name" value="Aminotran_5"/>
    <property type="match status" value="1"/>
</dbReference>
<dbReference type="Proteomes" id="UP000198984">
    <property type="component" value="Unassembled WGS sequence"/>
</dbReference>